<dbReference type="InterPro" id="IPR027038">
    <property type="entry name" value="RanGap"/>
</dbReference>
<dbReference type="AlphaFoldDB" id="A0A2L2U3T7"/>
<dbReference type="Pfam" id="PF13516">
    <property type="entry name" value="LRR_6"/>
    <property type="match status" value="3"/>
</dbReference>
<dbReference type="GO" id="GO:0005096">
    <property type="term" value="F:GTPase activator activity"/>
    <property type="evidence" value="ECO:0007669"/>
    <property type="project" value="InterPro"/>
</dbReference>
<protein>
    <submittedName>
        <fullName evidence="2">Uncharacterized protein</fullName>
    </submittedName>
</protein>
<dbReference type="Gene3D" id="3.80.10.10">
    <property type="entry name" value="Ribonuclease Inhibitor"/>
    <property type="match status" value="1"/>
</dbReference>
<dbReference type="EMBL" id="LN649231">
    <property type="protein sequence ID" value="CEI69555.1"/>
    <property type="molecule type" value="Genomic_DNA"/>
</dbReference>
<name>A0A2L2U3T7_9HYPO</name>
<dbReference type="SMART" id="SM00368">
    <property type="entry name" value="LRR_RI"/>
    <property type="match status" value="4"/>
</dbReference>
<sequence>MSTATELRPIEPPSFSISSQHANVSPPLSKHNDTVNMEEAIRLAYLCRKSLIDLDQHLPGFNPSHPFTADEIIAMPLNKHRIDDALHDLPRRKSARHNLAVAIAPMLYPVHEGSLTAIIRFDADRVRLRAWAALQRRYDMLMATIRNGHTTKGLSSGAAPGVQAPVWASRILSQGVWDPAKHPISLDGVPAIPMPVEIAHEADLAPFLSHLENGGTHELDGHEKGFELDGGRGEPYYGVKGAEFRKGVVYEDGRMDLCKMVVGPDHIGKLMDSLRPNEFVQHFLLGNNIIGPVGAHEIANFIIDLPDRMDTWYLAGNCIDGPSFKILVNAMVKSEAITNVWLKRNPLGPDASEAVYRLIIGVKNLRTLDLDQTQLGDRGVADLFSRLAGHKMPEGAKLPLKHIYLNGNGISTAGAKAIGKFLLSPHCSLTSVYISSNPFGDDGADALAQALPKAPYLARLLLQSIGVSTKGAIALCKAATGHPTLEVFDLGQAYATQDLGQAYNYIEDGAVPAIQSLVQTRSHLAYINFGHMPMTPPAVMAISEAVLKSPTLVCFSAYSVLPDPSLKPATFKPTVDTRFANPAEQTRPQIELNKAVQDHLVANVKVRYGEDTSYNQFMEEERRWLVSDKTDVRKIDSVYRNRDAGLARRRLLTLIKNWEEGDETLDRVMSAHAPSCSLRRH</sequence>
<feature type="region of interest" description="Disordered" evidence="1">
    <location>
        <begin position="1"/>
        <end position="31"/>
    </location>
</feature>
<dbReference type="SUPFAM" id="SSF52047">
    <property type="entry name" value="RNI-like"/>
    <property type="match status" value="1"/>
</dbReference>
<organism evidence="2 3">
    <name type="scientific">Fusarium venenatum</name>
    <dbReference type="NCBI Taxonomy" id="56646"/>
    <lineage>
        <taxon>Eukaryota</taxon>
        <taxon>Fungi</taxon>
        <taxon>Dikarya</taxon>
        <taxon>Ascomycota</taxon>
        <taxon>Pezizomycotina</taxon>
        <taxon>Sordariomycetes</taxon>
        <taxon>Hypocreomycetidae</taxon>
        <taxon>Hypocreales</taxon>
        <taxon>Nectriaceae</taxon>
        <taxon>Fusarium</taxon>
    </lineage>
</organism>
<dbReference type="Proteomes" id="UP000245910">
    <property type="component" value="Chromosome III"/>
</dbReference>
<dbReference type="OrthoDB" id="333024at2759"/>
<evidence type="ECO:0000313" key="3">
    <source>
        <dbReference type="Proteomes" id="UP000245910"/>
    </source>
</evidence>
<proteinExistence type="predicted"/>
<accession>A0A2L2U3T7</accession>
<evidence type="ECO:0000313" key="2">
    <source>
        <dbReference type="EMBL" id="CEI69555.1"/>
    </source>
</evidence>
<dbReference type="InterPro" id="IPR001611">
    <property type="entry name" value="Leu-rich_rpt"/>
</dbReference>
<reference evidence="3" key="1">
    <citation type="submission" date="2014-10" db="EMBL/GenBank/DDBJ databases">
        <authorList>
            <person name="King R."/>
        </authorList>
    </citation>
    <scope>NUCLEOTIDE SEQUENCE [LARGE SCALE GENOMIC DNA]</scope>
    <source>
        <strain evidence="3">A3/5</strain>
    </source>
</reference>
<dbReference type="InterPro" id="IPR032675">
    <property type="entry name" value="LRR_dom_sf"/>
</dbReference>
<evidence type="ECO:0000256" key="1">
    <source>
        <dbReference type="SAM" id="MobiDB-lite"/>
    </source>
</evidence>
<keyword evidence="3" id="KW-1185">Reference proteome</keyword>
<dbReference type="STRING" id="56646.A0A2L2U3T7"/>
<dbReference type="PANTHER" id="PTHR24113">
    <property type="entry name" value="RAN GTPASE-ACTIVATING PROTEIN 1"/>
    <property type="match status" value="1"/>
</dbReference>
<dbReference type="PANTHER" id="PTHR24113:SF16">
    <property type="match status" value="1"/>
</dbReference>